<dbReference type="EMBL" id="FOJI01000004">
    <property type="protein sequence ID" value="SEW09179.1"/>
    <property type="molecule type" value="Genomic_DNA"/>
</dbReference>
<reference evidence="1 2" key="1">
    <citation type="submission" date="2016-10" db="EMBL/GenBank/DDBJ databases">
        <authorList>
            <person name="de Groot N.N."/>
        </authorList>
    </citation>
    <scope>NUCLEOTIDE SEQUENCE [LARGE SCALE GENOMIC DNA]</scope>
    <source>
        <strain evidence="1 2">DSM 9179</strain>
    </source>
</reference>
<gene>
    <name evidence="1" type="ORF">SAMN05421659_104151</name>
</gene>
<dbReference type="Proteomes" id="UP000199701">
    <property type="component" value="Unassembled WGS sequence"/>
</dbReference>
<dbReference type="InterPro" id="IPR036291">
    <property type="entry name" value="NAD(P)-bd_dom_sf"/>
</dbReference>
<name>A0A1I0P536_9FIRM</name>
<dbReference type="SUPFAM" id="SSF53448">
    <property type="entry name" value="Nucleotide-diphospho-sugar transferases"/>
    <property type="match status" value="1"/>
</dbReference>
<dbReference type="OrthoDB" id="1640114at2"/>
<evidence type="ECO:0000313" key="2">
    <source>
        <dbReference type="Proteomes" id="UP000199701"/>
    </source>
</evidence>
<proteinExistence type="predicted"/>
<organism evidence="1 2">
    <name type="scientific">[Clostridium] fimetarium</name>
    <dbReference type="NCBI Taxonomy" id="99656"/>
    <lineage>
        <taxon>Bacteria</taxon>
        <taxon>Bacillati</taxon>
        <taxon>Bacillota</taxon>
        <taxon>Clostridia</taxon>
        <taxon>Lachnospirales</taxon>
        <taxon>Lachnospiraceae</taxon>
    </lineage>
</organism>
<dbReference type="Pfam" id="PF13704">
    <property type="entry name" value="Glyco_tranf_2_4"/>
    <property type="match status" value="1"/>
</dbReference>
<evidence type="ECO:0000313" key="1">
    <source>
        <dbReference type="EMBL" id="SEW09179.1"/>
    </source>
</evidence>
<dbReference type="Gene3D" id="3.40.50.720">
    <property type="entry name" value="NAD(P)-binding Rossmann-like Domain"/>
    <property type="match status" value="1"/>
</dbReference>
<accession>A0A1I0P536</accession>
<dbReference type="STRING" id="99656.SAMN05421659_104151"/>
<protein>
    <submittedName>
        <fullName evidence="1">Glycosyl transferase family 2</fullName>
    </submittedName>
</protein>
<keyword evidence="2" id="KW-1185">Reference proteome</keyword>
<dbReference type="Gene3D" id="3.90.550.10">
    <property type="entry name" value="Spore Coat Polysaccharide Biosynthesis Protein SpsA, Chain A"/>
    <property type="match status" value="1"/>
</dbReference>
<dbReference type="GO" id="GO:0016740">
    <property type="term" value="F:transferase activity"/>
    <property type="evidence" value="ECO:0007669"/>
    <property type="project" value="UniProtKB-KW"/>
</dbReference>
<keyword evidence="1" id="KW-0808">Transferase</keyword>
<dbReference type="InterPro" id="IPR029044">
    <property type="entry name" value="Nucleotide-diphossugar_trans"/>
</dbReference>
<dbReference type="AlphaFoldDB" id="A0A1I0P536"/>
<dbReference type="RefSeq" id="WP_092451951.1">
    <property type="nucleotide sequence ID" value="NZ_FOJI01000004.1"/>
</dbReference>
<dbReference type="SUPFAM" id="SSF51735">
    <property type="entry name" value="NAD(P)-binding Rossmann-fold domains"/>
    <property type="match status" value="1"/>
</dbReference>
<sequence>MNQIFCENSKIIVDMLNRILNCMQLKKLYIYSEVKENLDGLYDEVEKIYLADVQYKVYEGLIYINIESTESLIKIIPWLKKNKYQVEILLYISDNDNKDKNDKILEQAYNLEKISPLNGQIYLFGKIFEYPGKLEVAVDFKVLAIIHTYNEADIISKTMTYILEQGLDIYLVDNWSDDGTFEIAQNIYDRFPQRVYLERFPEDGQTQYYEWYHQLKRTEDISKNMPYDWFIHYDADEMRISPWRNVTLLQAIYWIDTLGYNLIENTVIDFKLTENNNDENIFMKDVYFDFGHKETHFMQTKSWKKTEYINIKDSGGHIAKVPNPKLYPLKILNRHYPFRSLKHAQKKVFMDRRPRFEKERKERGWHGHYDFVQKNQDLIIESDKLIKWNENTFYDYYIPLFLGCGIIVLENNKVYDRQFPTLNEKNIVIYGAGNLGRVAYKNYSKYCNIVGWVDQNYKFIPNIYCETILSADKILDMDYDYIFIAVENDVIRKEIQDELNRRKINNKKIL</sequence>